<feature type="coiled-coil region" evidence="4">
    <location>
        <begin position="775"/>
        <end position="813"/>
    </location>
</feature>
<evidence type="ECO:0000256" key="1">
    <source>
        <dbReference type="ARBA" id="ARBA00006930"/>
    </source>
</evidence>
<accession>A0A9W6P2Q9</accession>
<dbReference type="Proteomes" id="UP001165092">
    <property type="component" value="Unassembled WGS sequence"/>
</dbReference>
<evidence type="ECO:0000259" key="6">
    <source>
        <dbReference type="Pfam" id="PF13476"/>
    </source>
</evidence>
<comment type="caution">
    <text evidence="7">The sequence shown here is derived from an EMBL/GenBank/DDBJ whole genome shotgun (WGS) entry which is preliminary data.</text>
</comment>
<sequence length="1008" mass="107862">MRLHTLTVTAFGPFGGTETVDFESLGAGGLFLIHGPTGAGKTSVLDAVCFALYGKVPGAREAAKSLHSDHAGPSVKPEVTLETTIRGRRIRVVRSPKWERPKLRGSGTRVENASVLVQELPAGGDPTPISTRPGEADEFIGDLLGLNREQFCQLVLLPQGDFARFLRSGADERRKSLERIFDTGVFAKVEKWLAEHALGLKHAADAAEQEVSRVADLIADRSGSPRPIDTGLDDLTPWAAELACVARGTAFDAAEAAAELADHDRRAATALRAGRELAISRNRLAKARARSQELAGRADWRAGLRAQVEAADRAMPVVQLISGTDQARARLEKAHRRAIDALSFTDALLDLPDLVLTPDDPADVPAGDDALARGELRAAERLRRDEIARLTELHKSAVERDRVRRELDRLAARIEQLTTAHETTATELADLPDRRAPVLSALEQARSRTGAREALELRLSAARTVHDAVRESERLRAELGSAQEAHLSARESAVAAEERAVALDEARIAGMAAELADTLAAGSACPVCGSAEHPAPALGDEGRPTRDDQAAARRAATTARERREAAKSIVDALTERLAAAQAATQGCDASAAAEAVETAQAELTVSDAAEAEVVRLDERLVALDDALERARSEATRIGTERATAQAEVAELGRQEARLTERLDEARGDDADLAAREARLTTEADLLQFAAETLGDRLTAAEQVVEARRELRRGLAESGFDGVEAANHAARTAVQLRELRRQGEEYDHERVRVDTELDDPDLVAAGMAAPPDLAALADAAAEAERMREQAGAWRDRLDERARRLERLRADLTSRLADSLPARERHALAYGLSQLAAGTAKDNRDGVQLSSYVLAARLEQVAGAANDRLASMSGGRYLLRHTVDKAAGDRKRSGGGLGLRVLDSWTGQERDPATLSGGETFISSLALALGLGDVAGASAGAADINTLFVDEGFGTLDEDTLEEVLEVLDELRDGGRAVGVVSHVADLRNRIPTQLRVSKTASGSTIEQTS</sequence>
<name>A0A9W6P2Q9_9ACTN</name>
<dbReference type="SUPFAM" id="SSF52540">
    <property type="entry name" value="P-loop containing nucleoside triphosphate hydrolases"/>
    <property type="match status" value="1"/>
</dbReference>
<dbReference type="AlphaFoldDB" id="A0A9W6P2Q9"/>
<organism evidence="7 8">
    <name type="scientific">Nocardiopsis ansamitocini</name>
    <dbReference type="NCBI Taxonomy" id="1670832"/>
    <lineage>
        <taxon>Bacteria</taxon>
        <taxon>Bacillati</taxon>
        <taxon>Actinomycetota</taxon>
        <taxon>Actinomycetes</taxon>
        <taxon>Streptosporangiales</taxon>
        <taxon>Nocardiopsidaceae</taxon>
        <taxon>Nocardiopsis</taxon>
    </lineage>
</organism>
<evidence type="ECO:0000256" key="5">
    <source>
        <dbReference type="SAM" id="MobiDB-lite"/>
    </source>
</evidence>
<feature type="domain" description="Rad50/SbcC-type AAA" evidence="6">
    <location>
        <begin position="6"/>
        <end position="183"/>
    </location>
</feature>
<dbReference type="InterPro" id="IPR027417">
    <property type="entry name" value="P-loop_NTPase"/>
</dbReference>
<dbReference type="GO" id="GO:0016887">
    <property type="term" value="F:ATP hydrolysis activity"/>
    <property type="evidence" value="ECO:0007669"/>
    <property type="project" value="InterPro"/>
</dbReference>
<keyword evidence="8" id="KW-1185">Reference proteome</keyword>
<dbReference type="PANTHER" id="PTHR32114:SF2">
    <property type="entry name" value="ABC TRANSPORTER ABCH.3"/>
    <property type="match status" value="1"/>
</dbReference>
<dbReference type="Pfam" id="PF13558">
    <property type="entry name" value="SbcC_Walker_B"/>
    <property type="match status" value="1"/>
</dbReference>
<keyword evidence="4" id="KW-0175">Coiled coil</keyword>
<comment type="subunit">
    <text evidence="2">Heterodimer of SbcC and SbcD.</text>
</comment>
<gene>
    <name evidence="7" type="primary">sbcC</name>
    <name evidence="7" type="ORF">Nans01_05200</name>
</gene>
<dbReference type="RefSeq" id="WP_285757022.1">
    <property type="nucleotide sequence ID" value="NZ_BSQG01000001.1"/>
</dbReference>
<evidence type="ECO:0000256" key="2">
    <source>
        <dbReference type="ARBA" id="ARBA00011322"/>
    </source>
</evidence>
<protein>
    <recommendedName>
        <fullName evidence="3">Nuclease SbcCD subunit C</fullName>
    </recommendedName>
</protein>
<comment type="similarity">
    <text evidence="1">Belongs to the SMC family. SbcC subfamily.</text>
</comment>
<reference evidence="7" key="1">
    <citation type="submission" date="2023-02" db="EMBL/GenBank/DDBJ databases">
        <title>Nocardiopsis ansamitocini NBRC 112285.</title>
        <authorList>
            <person name="Ichikawa N."/>
            <person name="Sato H."/>
            <person name="Tonouchi N."/>
        </authorList>
    </citation>
    <scope>NUCLEOTIDE SEQUENCE</scope>
    <source>
        <strain evidence="7">NBRC 112285</strain>
    </source>
</reference>
<evidence type="ECO:0000256" key="3">
    <source>
        <dbReference type="ARBA" id="ARBA00013368"/>
    </source>
</evidence>
<evidence type="ECO:0000313" key="7">
    <source>
        <dbReference type="EMBL" id="GLU46169.1"/>
    </source>
</evidence>
<proteinExistence type="inferred from homology"/>
<evidence type="ECO:0000256" key="4">
    <source>
        <dbReference type="SAM" id="Coils"/>
    </source>
</evidence>
<feature type="region of interest" description="Disordered" evidence="5">
    <location>
        <begin position="535"/>
        <end position="562"/>
    </location>
</feature>
<dbReference type="PANTHER" id="PTHR32114">
    <property type="entry name" value="ABC TRANSPORTER ABCH.3"/>
    <property type="match status" value="1"/>
</dbReference>
<dbReference type="GO" id="GO:0006302">
    <property type="term" value="P:double-strand break repair"/>
    <property type="evidence" value="ECO:0007669"/>
    <property type="project" value="InterPro"/>
</dbReference>
<feature type="compositionally biased region" description="Basic and acidic residues" evidence="5">
    <location>
        <begin position="540"/>
        <end position="551"/>
    </location>
</feature>
<feature type="coiled-coil region" evidence="4">
    <location>
        <begin position="563"/>
        <end position="668"/>
    </location>
</feature>
<dbReference type="Pfam" id="PF13476">
    <property type="entry name" value="AAA_23"/>
    <property type="match status" value="1"/>
</dbReference>
<dbReference type="Gene3D" id="3.40.50.300">
    <property type="entry name" value="P-loop containing nucleotide triphosphate hydrolases"/>
    <property type="match status" value="2"/>
</dbReference>
<dbReference type="InterPro" id="IPR038729">
    <property type="entry name" value="Rad50/SbcC_AAA"/>
</dbReference>
<evidence type="ECO:0000313" key="8">
    <source>
        <dbReference type="Proteomes" id="UP001165092"/>
    </source>
</evidence>
<dbReference type="EMBL" id="BSQG01000001">
    <property type="protein sequence ID" value="GLU46169.1"/>
    <property type="molecule type" value="Genomic_DNA"/>
</dbReference>